<accession>A0ABW2NYV2</accession>
<gene>
    <name evidence="4" type="ORF">ACFQSB_07305</name>
</gene>
<dbReference type="RefSeq" id="WP_380825101.1">
    <property type="nucleotide sequence ID" value="NZ_JBHTCG010000004.1"/>
</dbReference>
<reference evidence="5" key="1">
    <citation type="journal article" date="2019" name="Int. J. Syst. Evol. Microbiol.">
        <title>The Global Catalogue of Microorganisms (GCM) 10K type strain sequencing project: providing services to taxonomists for standard genome sequencing and annotation.</title>
        <authorList>
            <consortium name="The Broad Institute Genomics Platform"/>
            <consortium name="The Broad Institute Genome Sequencing Center for Infectious Disease"/>
            <person name="Wu L."/>
            <person name="Ma J."/>
        </authorList>
    </citation>
    <scope>NUCLEOTIDE SEQUENCE [LARGE SCALE GENOMIC DNA]</scope>
    <source>
        <strain evidence="5">CECT 7649</strain>
    </source>
</reference>
<evidence type="ECO:0000259" key="3">
    <source>
        <dbReference type="Pfam" id="PF02668"/>
    </source>
</evidence>
<evidence type="ECO:0000313" key="4">
    <source>
        <dbReference type="EMBL" id="MFC7382009.1"/>
    </source>
</evidence>
<evidence type="ECO:0000256" key="2">
    <source>
        <dbReference type="ARBA" id="ARBA00023004"/>
    </source>
</evidence>
<dbReference type="GO" id="GO:0051213">
    <property type="term" value="F:dioxygenase activity"/>
    <property type="evidence" value="ECO:0007669"/>
    <property type="project" value="UniProtKB-KW"/>
</dbReference>
<dbReference type="InterPro" id="IPR003819">
    <property type="entry name" value="TauD/TfdA-like"/>
</dbReference>
<keyword evidence="4" id="KW-0223">Dioxygenase</keyword>
<name>A0ABW2NYV2_9ACTN</name>
<dbReference type="Proteomes" id="UP001596496">
    <property type="component" value="Unassembled WGS sequence"/>
</dbReference>
<sequence>MRLLTPDGRRLGSAEARERLAETGVLLLDQATVEEVRSFLYDWTEPYPHPHENSPGITIIEPTDTSGEKNGRGFTREPLPLHTDRAHTRAQPTIVGCLSVEHACQGGQSLLLDGARAIREAKEKRLLADAGNVVLLAPGHPWLPVIKFSGDSDLWRIRYRSDALARPHAATLAAKPLLRLLRTLPAPADHAFVHGQGYLIHNLRMLHGRRAFIGDRRAVRLLATVTRSSEYAYLNEGFRLPAEYGSDETRG</sequence>
<evidence type="ECO:0000313" key="5">
    <source>
        <dbReference type="Proteomes" id="UP001596496"/>
    </source>
</evidence>
<evidence type="ECO:0000256" key="1">
    <source>
        <dbReference type="ARBA" id="ARBA00023002"/>
    </source>
</evidence>
<organism evidence="4 5">
    <name type="scientific">Sphaerisporangium rhizosphaerae</name>
    <dbReference type="NCBI Taxonomy" id="2269375"/>
    <lineage>
        <taxon>Bacteria</taxon>
        <taxon>Bacillati</taxon>
        <taxon>Actinomycetota</taxon>
        <taxon>Actinomycetes</taxon>
        <taxon>Streptosporangiales</taxon>
        <taxon>Streptosporangiaceae</taxon>
        <taxon>Sphaerisporangium</taxon>
    </lineage>
</organism>
<keyword evidence="5" id="KW-1185">Reference proteome</keyword>
<keyword evidence="1" id="KW-0560">Oxidoreductase</keyword>
<dbReference type="EMBL" id="JBHTCG010000004">
    <property type="protein sequence ID" value="MFC7382009.1"/>
    <property type="molecule type" value="Genomic_DNA"/>
</dbReference>
<protein>
    <submittedName>
        <fullName evidence="4">TauD/TfdA family dioxygenase</fullName>
    </submittedName>
</protein>
<dbReference type="Gene3D" id="3.60.130.10">
    <property type="entry name" value="Clavaminate synthase-like"/>
    <property type="match status" value="1"/>
</dbReference>
<dbReference type="InterPro" id="IPR042098">
    <property type="entry name" value="TauD-like_sf"/>
</dbReference>
<comment type="caution">
    <text evidence="4">The sequence shown here is derived from an EMBL/GenBank/DDBJ whole genome shotgun (WGS) entry which is preliminary data.</text>
</comment>
<keyword evidence="2" id="KW-0408">Iron</keyword>
<proteinExistence type="predicted"/>
<dbReference type="SUPFAM" id="SSF51197">
    <property type="entry name" value="Clavaminate synthase-like"/>
    <property type="match status" value="1"/>
</dbReference>
<feature type="domain" description="TauD/TfdA-like" evidence="3">
    <location>
        <begin position="13"/>
        <end position="124"/>
    </location>
</feature>
<dbReference type="Pfam" id="PF02668">
    <property type="entry name" value="TauD"/>
    <property type="match status" value="1"/>
</dbReference>